<keyword evidence="2" id="KW-1185">Reference proteome</keyword>
<reference evidence="1 2" key="1">
    <citation type="submission" date="2019-10" db="EMBL/GenBank/DDBJ databases">
        <title>Whole genome shotgun sequence of Acrocarpospora corrugata NBRC 13972.</title>
        <authorList>
            <person name="Ichikawa N."/>
            <person name="Kimura A."/>
            <person name="Kitahashi Y."/>
            <person name="Komaki H."/>
            <person name="Oguchi A."/>
        </authorList>
    </citation>
    <scope>NUCLEOTIDE SEQUENCE [LARGE SCALE GENOMIC DNA]</scope>
    <source>
        <strain evidence="1 2">NBRC 13972</strain>
    </source>
</reference>
<evidence type="ECO:0000313" key="1">
    <source>
        <dbReference type="EMBL" id="GER99145.1"/>
    </source>
</evidence>
<dbReference type="OrthoDB" id="3635325at2"/>
<dbReference type="Gene3D" id="2.130.10.10">
    <property type="entry name" value="YVTN repeat-like/Quinoprotein amine dehydrogenase"/>
    <property type="match status" value="2"/>
</dbReference>
<dbReference type="EMBL" id="BLAD01000039">
    <property type="protein sequence ID" value="GER99145.1"/>
    <property type="molecule type" value="Genomic_DNA"/>
</dbReference>
<protein>
    <submittedName>
        <fullName evidence="1">Uncharacterized protein</fullName>
    </submittedName>
</protein>
<evidence type="ECO:0000313" key="2">
    <source>
        <dbReference type="Proteomes" id="UP000334990"/>
    </source>
</evidence>
<comment type="caution">
    <text evidence="1">The sequence shown here is derived from an EMBL/GenBank/DDBJ whole genome shotgun (WGS) entry which is preliminary data.</text>
</comment>
<dbReference type="SUPFAM" id="SSF50998">
    <property type="entry name" value="Quinoprotein alcohol dehydrogenase-like"/>
    <property type="match status" value="2"/>
</dbReference>
<gene>
    <name evidence="1" type="ORF">Acor_12090</name>
</gene>
<accession>A0A5M3VR44</accession>
<dbReference type="RefSeq" id="WP_155335566.1">
    <property type="nucleotide sequence ID" value="NZ_BAAABN010000093.1"/>
</dbReference>
<dbReference type="AlphaFoldDB" id="A0A5M3VR44"/>
<dbReference type="InterPro" id="IPR011047">
    <property type="entry name" value="Quinoprotein_ADH-like_sf"/>
</dbReference>
<dbReference type="Proteomes" id="UP000334990">
    <property type="component" value="Unassembled WGS sequence"/>
</dbReference>
<proteinExistence type="predicted"/>
<organism evidence="1 2">
    <name type="scientific">Acrocarpospora corrugata</name>
    <dbReference type="NCBI Taxonomy" id="35763"/>
    <lineage>
        <taxon>Bacteria</taxon>
        <taxon>Bacillati</taxon>
        <taxon>Actinomycetota</taxon>
        <taxon>Actinomycetes</taxon>
        <taxon>Streptosporangiales</taxon>
        <taxon>Streptosporangiaceae</taxon>
        <taxon>Acrocarpospora</taxon>
    </lineage>
</organism>
<name>A0A5M3VR44_9ACTN</name>
<dbReference type="InterPro" id="IPR015943">
    <property type="entry name" value="WD40/YVTN_repeat-like_dom_sf"/>
</dbReference>
<sequence>MNVAEPDEGAVASVRQVLGDGPFAEVGEACVVLTDPTGEHIAVGGSPGYLQWTGRDVGRTTGTRAWHRVGVYAARTLRCRWLLRLRWDVNALAFHPERPILAIGSGSYDGGHMFEGELIILDLDSGRGVSLLDRSREVTQLRWRDGQTLELTMSVRDDDELEELGTSAVATTITLDDWTAVRARSVRVADLPATPVEGVDGTNRATAEAALRAIAAEAGLRRVLRSHVWAVAALADGRVVAGLDRVAAECWTGAGEPLWSLPADGTGCQILVDPGGATATVNSSRGRRWDDSRATIERVGLADGSREPLHVLGHSAVITTDDGGRLAVRDTSHGAHRPTLVFDPSGALVAEVQLGGYDLFNHFLDIRRAPTLLFLKGMGQQSYEDKWVVALDPAGQVIERLFPLEWDADRGGHIRDSPGVFISDAEGDAVIHASIVHNGLPSLPANVQVVRRSYPDGRAQWTHAAIHQVTAVDALDGIVYVSLNSGELLALRATDGHVLGQQKLMVNGHPVVPLSLGTHPPDTVVIGTLDGRILVCQTG</sequence>